<sequence length="301" mass="33154">MLIRRRGTPLLLAGVAILAAGCQSSGREAPDEPPDPRPLNGVVHFTATQESALWQAEEEGVRACMRERGHRYVSVEEQDTRRTAAASPYGLLRPGWSEDDGYGMTAEVFAGPPSDPNEGHLAGLTEEEAADWRRALLGDEENFREIVLADGPTIGYDPDSCVGVARAGVYGAEWPDLYYPMEQLSNEVIELTRESGGFRGAEALWAGCMAERGLAYESLEDPRREIQDLLSEGVTPEAAGERELELARTDLECQLETGLHEEVERAQQEVEQAVGVEARLELERYEQAKVIALERSKVGRE</sequence>
<name>A0A0F7FXZ8_9ACTN</name>
<dbReference type="PROSITE" id="PS51257">
    <property type="entry name" value="PROKAR_LIPOPROTEIN"/>
    <property type="match status" value="1"/>
</dbReference>
<accession>A0A0F7FXZ8</accession>
<dbReference type="AlphaFoldDB" id="A0A0F7FXZ8"/>
<dbReference type="Proteomes" id="UP000034034">
    <property type="component" value="Chromosome"/>
</dbReference>
<evidence type="ECO:0000313" key="1">
    <source>
        <dbReference type="EMBL" id="AKG45003.1"/>
    </source>
</evidence>
<proteinExistence type="predicted"/>
<gene>
    <name evidence="1" type="ORF">SXIM_36190</name>
</gene>
<protein>
    <recommendedName>
        <fullName evidence="3">Lipoprotein</fullName>
    </recommendedName>
</protein>
<dbReference type="HOGENOM" id="CLU_078528_0_0_11"/>
<dbReference type="STRING" id="408015.SXIM_36190"/>
<dbReference type="KEGG" id="sxi:SXIM_36190"/>
<evidence type="ECO:0008006" key="3">
    <source>
        <dbReference type="Google" id="ProtNLM"/>
    </source>
</evidence>
<keyword evidence="2" id="KW-1185">Reference proteome</keyword>
<reference evidence="1" key="1">
    <citation type="submission" date="2019-08" db="EMBL/GenBank/DDBJ databases">
        <title>Complete genome sequence of a mangrove-derived Streptomyces xiamenensis.</title>
        <authorList>
            <person name="Xu J."/>
        </authorList>
    </citation>
    <scope>NUCLEOTIDE SEQUENCE</scope>
    <source>
        <strain evidence="1">318</strain>
    </source>
</reference>
<evidence type="ECO:0000313" key="2">
    <source>
        <dbReference type="Proteomes" id="UP000034034"/>
    </source>
</evidence>
<organism evidence="1 2">
    <name type="scientific">Streptomyces xiamenensis</name>
    <dbReference type="NCBI Taxonomy" id="408015"/>
    <lineage>
        <taxon>Bacteria</taxon>
        <taxon>Bacillati</taxon>
        <taxon>Actinomycetota</taxon>
        <taxon>Actinomycetes</taxon>
        <taxon>Kitasatosporales</taxon>
        <taxon>Streptomycetaceae</taxon>
        <taxon>Streptomyces</taxon>
    </lineage>
</organism>
<dbReference type="PATRIC" id="fig|408015.6.peg.3668"/>
<dbReference type="EMBL" id="CP009922">
    <property type="protein sequence ID" value="AKG45003.1"/>
    <property type="molecule type" value="Genomic_DNA"/>
</dbReference>